<dbReference type="Proteomes" id="UP000035763">
    <property type="component" value="Unassembled WGS sequence"/>
</dbReference>
<evidence type="ECO:0000313" key="1">
    <source>
        <dbReference type="EMBL" id="CCH73170.1"/>
    </source>
</evidence>
<dbReference type="EMBL" id="CAJA01000157">
    <property type="protein sequence ID" value="CCH73170.1"/>
    <property type="molecule type" value="Genomic_DNA"/>
</dbReference>
<reference evidence="1 2" key="1">
    <citation type="journal article" date="2013" name="ISME J.">
        <title>A metabolic model for members of the genus Tetrasphaera involved in enhanced biological phosphorus removal.</title>
        <authorList>
            <person name="Kristiansen R."/>
            <person name="Nguyen H.T.T."/>
            <person name="Saunders A.M."/>
            <person name="Nielsen J.L."/>
            <person name="Wimmer R."/>
            <person name="Le V.Q."/>
            <person name="McIlroy S.J."/>
            <person name="Petrovski S."/>
            <person name="Seviour R.J."/>
            <person name="Calteau A."/>
            <person name="Nielsen K.L."/>
            <person name="Nielsen P.H."/>
        </authorList>
    </citation>
    <scope>NUCLEOTIDE SEQUENCE [LARGE SCALE GENOMIC DNA]</scope>
    <source>
        <strain evidence="1 2">Ben110</strain>
    </source>
</reference>
<dbReference type="STRING" id="1193182.BN11_240006"/>
<comment type="caution">
    <text evidence="1">The sequence shown here is derived from an EMBL/GenBank/DDBJ whole genome shotgun (WGS) entry which is preliminary data.</text>
</comment>
<gene>
    <name evidence="1" type="ORF">BN11_240006</name>
</gene>
<evidence type="ECO:0000313" key="2">
    <source>
        <dbReference type="Proteomes" id="UP000035763"/>
    </source>
</evidence>
<keyword evidence="2" id="KW-1185">Reference proteome</keyword>
<dbReference type="InterPro" id="IPR018723">
    <property type="entry name" value="DUF2254_membrane"/>
</dbReference>
<accession>W6JX07</accession>
<sequence length="212" mass="23381">MLVRDRHGSVTHIDAQALVDVAARLDAVITVDVQAGQFATSGQHVARVWGRTQVEEADPKRIRRLIWLGGERQLHQYVGFGLRQLVDIAERALSPGISDPTTAVQVIDEIHRILRELVVRKTPSPYVADPDGRVRVVHQPQAIDGLIDLGVREIAHYGSDSPRVLARLTEMLTDLSGCALNRYGSTLDGLSGERARVDLIAGRLPRPRARES</sequence>
<dbReference type="RefSeq" id="WP_053083983.1">
    <property type="nucleotide sequence ID" value="NZ_HG764815.1"/>
</dbReference>
<organism evidence="1 2">
    <name type="scientific">Nostocoides australiense Ben110</name>
    <dbReference type="NCBI Taxonomy" id="1193182"/>
    <lineage>
        <taxon>Bacteria</taxon>
        <taxon>Bacillati</taxon>
        <taxon>Actinomycetota</taxon>
        <taxon>Actinomycetes</taxon>
        <taxon>Micrococcales</taxon>
        <taxon>Intrasporangiaceae</taxon>
        <taxon>Nostocoides</taxon>
    </lineage>
</organism>
<dbReference type="AlphaFoldDB" id="W6JX07"/>
<dbReference type="Pfam" id="PF10011">
    <property type="entry name" value="DUF2254"/>
    <property type="match status" value="1"/>
</dbReference>
<name>W6JX07_9MICO</name>
<proteinExistence type="predicted"/>
<protein>
    <submittedName>
        <fullName evidence="1">Uncharacterized protein</fullName>
    </submittedName>
</protein>